<dbReference type="OrthoDB" id="9811611at2"/>
<dbReference type="CDD" id="cd17524">
    <property type="entry name" value="RMtype1_S_EcoUTORF5051P-TRD2-CR2_like"/>
    <property type="match status" value="1"/>
</dbReference>
<dbReference type="CDD" id="cd17245">
    <property type="entry name" value="RMtype1_S_TteMORF1547P-TRD2-CR2_Aco12261I-TRD1-CR1_like"/>
    <property type="match status" value="1"/>
</dbReference>
<keyword evidence="6" id="KW-1185">Reference proteome</keyword>
<reference evidence="5 6" key="1">
    <citation type="submission" date="2018-11" db="EMBL/GenBank/DDBJ databases">
        <title>Genome sequencing of Paenibacillus lentus DSM25539(T).</title>
        <authorList>
            <person name="Kook J.-K."/>
            <person name="Park S.-N."/>
            <person name="Lim Y.K."/>
        </authorList>
    </citation>
    <scope>NUCLEOTIDE SEQUENCE [LARGE SCALE GENOMIC DNA]</scope>
    <source>
        <strain evidence="5 6">DSM 25539</strain>
    </source>
</reference>
<organism evidence="5 6">
    <name type="scientific">Paenibacillus lentus</name>
    <dbReference type="NCBI Taxonomy" id="1338368"/>
    <lineage>
        <taxon>Bacteria</taxon>
        <taxon>Bacillati</taxon>
        <taxon>Bacillota</taxon>
        <taxon>Bacilli</taxon>
        <taxon>Bacillales</taxon>
        <taxon>Paenibacillaceae</taxon>
        <taxon>Paenibacillus</taxon>
    </lineage>
</organism>
<name>A0A3Q8SE67_9BACL</name>
<dbReference type="GO" id="GO:0004519">
    <property type="term" value="F:endonuclease activity"/>
    <property type="evidence" value="ECO:0007669"/>
    <property type="project" value="UniProtKB-KW"/>
</dbReference>
<keyword evidence="5" id="KW-0540">Nuclease</keyword>
<keyword evidence="2" id="KW-0680">Restriction system</keyword>
<dbReference type="InterPro" id="IPR000055">
    <property type="entry name" value="Restrct_endonuc_typeI_TRD"/>
</dbReference>
<keyword evidence="5" id="KW-0378">Hydrolase</keyword>
<evidence type="ECO:0000259" key="4">
    <source>
        <dbReference type="Pfam" id="PF01420"/>
    </source>
</evidence>
<dbReference type="InterPro" id="IPR052021">
    <property type="entry name" value="Type-I_RS_S_subunit"/>
</dbReference>
<comment type="similarity">
    <text evidence="1">Belongs to the type-I restriction system S methylase family.</text>
</comment>
<dbReference type="GO" id="GO:0009307">
    <property type="term" value="P:DNA restriction-modification system"/>
    <property type="evidence" value="ECO:0007669"/>
    <property type="project" value="UniProtKB-KW"/>
</dbReference>
<dbReference type="SUPFAM" id="SSF116734">
    <property type="entry name" value="DNA methylase specificity domain"/>
    <property type="match status" value="2"/>
</dbReference>
<sequence>MSRWEKVRLGDVSTINMGQSPDSSYYNQVGEGIPFYQGNADFGDIHPETRYYCSKPTKIANAGEVLISVRAPIGALNISNEICCIGRGLASIQSNEKISDNKYIYYVLKAKNKELQLKGTGSTFKSISKKTLLDFEIPLPPLEVQQQIATTMDAAAELLAMRKQQLAELDELIKSVFYEMFGDPVTNDKGWEQGGIKDLAEKLQYGTSKKATTKETKYPILRMNNITYSGTMDFSDLKYIDLDEKETAKYLVHKGELLFNRTNSKELVGKTAVYRENTPMAYAGYLIKLTPNQRANSEFISGFLNSLYGKKLLYQMAKSIVGMANINAKELSNIKIYIPPLELQNEFANIVTKIEEQKVLVRQAIDETQQLFDSLMSQYFDD</sequence>
<protein>
    <submittedName>
        <fullName evidence="5">Restriction endonuclease subunit S</fullName>
    </submittedName>
</protein>
<accession>A0A3Q8SE67</accession>
<dbReference type="PANTHER" id="PTHR30408">
    <property type="entry name" value="TYPE-1 RESTRICTION ENZYME ECOKI SPECIFICITY PROTEIN"/>
    <property type="match status" value="1"/>
</dbReference>
<feature type="domain" description="Type I restriction modification DNA specificity" evidence="4">
    <location>
        <begin position="189"/>
        <end position="358"/>
    </location>
</feature>
<evidence type="ECO:0000313" key="5">
    <source>
        <dbReference type="EMBL" id="AZK48460.1"/>
    </source>
</evidence>
<dbReference type="PANTHER" id="PTHR30408:SF12">
    <property type="entry name" value="TYPE I RESTRICTION ENZYME MJAVIII SPECIFICITY SUBUNIT"/>
    <property type="match status" value="1"/>
</dbReference>
<evidence type="ECO:0000256" key="2">
    <source>
        <dbReference type="ARBA" id="ARBA00022747"/>
    </source>
</evidence>
<dbReference type="Proteomes" id="UP000273145">
    <property type="component" value="Chromosome"/>
</dbReference>
<dbReference type="AlphaFoldDB" id="A0A3Q8SE67"/>
<dbReference type="REBASE" id="283281">
    <property type="entry name" value="S.Ple25539I"/>
</dbReference>
<gene>
    <name evidence="5" type="ORF">EIM92_21670</name>
</gene>
<dbReference type="Gene3D" id="3.90.220.20">
    <property type="entry name" value="DNA methylase specificity domains"/>
    <property type="match status" value="2"/>
</dbReference>
<evidence type="ECO:0000256" key="3">
    <source>
        <dbReference type="ARBA" id="ARBA00023125"/>
    </source>
</evidence>
<keyword evidence="3" id="KW-0238">DNA-binding</keyword>
<dbReference type="GO" id="GO:0003677">
    <property type="term" value="F:DNA binding"/>
    <property type="evidence" value="ECO:0007669"/>
    <property type="project" value="UniProtKB-KW"/>
</dbReference>
<keyword evidence="5" id="KW-0255">Endonuclease</keyword>
<dbReference type="InterPro" id="IPR044946">
    <property type="entry name" value="Restrct_endonuc_typeI_TRD_sf"/>
</dbReference>
<dbReference type="Pfam" id="PF01420">
    <property type="entry name" value="Methylase_S"/>
    <property type="match status" value="2"/>
</dbReference>
<dbReference type="RefSeq" id="WP_125084617.1">
    <property type="nucleotide sequence ID" value="NZ_CP034248.1"/>
</dbReference>
<evidence type="ECO:0000256" key="1">
    <source>
        <dbReference type="ARBA" id="ARBA00010923"/>
    </source>
</evidence>
<proteinExistence type="inferred from homology"/>
<dbReference type="EMBL" id="CP034248">
    <property type="protein sequence ID" value="AZK48460.1"/>
    <property type="molecule type" value="Genomic_DNA"/>
</dbReference>
<evidence type="ECO:0000313" key="6">
    <source>
        <dbReference type="Proteomes" id="UP000273145"/>
    </source>
</evidence>
<dbReference type="KEGG" id="plen:EIM92_21670"/>
<feature type="domain" description="Type I restriction modification DNA specificity" evidence="4">
    <location>
        <begin position="1"/>
        <end position="169"/>
    </location>
</feature>